<comment type="caution">
    <text evidence="9">The sequence shown here is derived from an EMBL/GenBank/DDBJ whole genome shotgun (WGS) entry which is preliminary data.</text>
</comment>
<comment type="subcellular location">
    <subcellularLocation>
        <location evidence="6">Nucleus outer membrane</location>
        <topology evidence="6">Single-pass membrane protein</topology>
    </subcellularLocation>
</comment>
<dbReference type="OrthoDB" id="77878at2759"/>
<feature type="compositionally biased region" description="Low complexity" evidence="8">
    <location>
        <begin position="508"/>
        <end position="540"/>
    </location>
</feature>
<sequence>MSRVDIDMATPADPLGFMQRLSPSVTYYEPTSSTITSGRSNSRADPELVLLSTWMGARENHIAKYVQGYRVIFPTSRILVAQCPFTHVVMPFLAWTQIRPAVPILKEVVESETRQKVKDDDSSVFTGNSTAPRVLIHAFSNGGISSTLFLYNALKRSLGGTFTLPQHVFIFDSCPGTFRWRNTARAIMKILPRWSSPAVHAVLFSIWLFYRIIPVLQPRQNVNSRTIRNPRFQEFEARRTYLYGTSDQMIPPTDVEHEAGLAAEAGFNVRLERFEDATHVAIPMSHPERYWRVVRESWYGEEPTTSIVVQASDGSHEKLEAEISSETVAKRISLIDNEKSISEEAGILIEDIKSDGKETIAAVEKSAQKVSKSAQSTLKNATAKSEEIKKQSGAITEKAQLKAQNRKADAHAAIEKGQATLKQLKANAAGTAKEMELQANKKTLSKEVNTVVEDFEAAASNSLKDAEQATKEVKTDVAAALLNAAAKPKQASEGKGKHAERPNTPDTSAALQAAIAAAASSSPEAAKASSSMTHGRSSSSGVQELAARFGGKVEKSAVKLPKSKAPHPELTKADDDDELVVVAKPVEPKLATAEDKRNVEQPKIEPKVEQPKQSNSSSSSSSSSKSKKSKKNGKK</sequence>
<keyword evidence="7" id="KW-0175">Coiled coil</keyword>
<dbReference type="PANTHER" id="PTHR12265:SF30">
    <property type="entry name" value="TRANSMEMBRANE PROTEIN 53"/>
    <property type="match status" value="1"/>
</dbReference>
<keyword evidence="10" id="KW-1185">Reference proteome</keyword>
<dbReference type="EMBL" id="AZHA01000004">
    <property type="protein sequence ID" value="OAA49125.1"/>
    <property type="molecule type" value="Genomic_DNA"/>
</dbReference>
<dbReference type="PANTHER" id="PTHR12265">
    <property type="entry name" value="TRANSMEMBRANE PROTEIN 53"/>
    <property type="match status" value="1"/>
</dbReference>
<evidence type="ECO:0000256" key="6">
    <source>
        <dbReference type="ARBA" id="ARBA00034303"/>
    </source>
</evidence>
<evidence type="ECO:0000313" key="10">
    <source>
        <dbReference type="Proteomes" id="UP000076863"/>
    </source>
</evidence>
<keyword evidence="3" id="KW-1133">Transmembrane helix</keyword>
<dbReference type="Gene3D" id="3.40.50.1820">
    <property type="entry name" value="alpha/beta hydrolase"/>
    <property type="match status" value="1"/>
</dbReference>
<feature type="compositionally biased region" description="Basic and acidic residues" evidence="8">
    <location>
        <begin position="490"/>
        <end position="503"/>
    </location>
</feature>
<evidence type="ECO:0000256" key="4">
    <source>
        <dbReference type="ARBA" id="ARBA00023136"/>
    </source>
</evidence>
<dbReference type="Pfam" id="PF05705">
    <property type="entry name" value="DUF829"/>
    <property type="match status" value="1"/>
</dbReference>
<evidence type="ECO:0000313" key="9">
    <source>
        <dbReference type="EMBL" id="OAA49125.1"/>
    </source>
</evidence>
<accession>A0A167IIE4</accession>
<dbReference type="AlphaFoldDB" id="A0A167IIE4"/>
<feature type="coiled-coil region" evidence="7">
    <location>
        <begin position="371"/>
        <end position="427"/>
    </location>
</feature>
<gene>
    <name evidence="9" type="ORF">BBO_02170</name>
</gene>
<dbReference type="GO" id="GO:0005640">
    <property type="term" value="C:nuclear outer membrane"/>
    <property type="evidence" value="ECO:0007669"/>
    <property type="project" value="UniProtKB-SubCell"/>
</dbReference>
<reference evidence="9 10" key="1">
    <citation type="journal article" date="2016" name="Genome Biol. Evol.">
        <title>Divergent and convergent evolution of fungal pathogenicity.</title>
        <authorList>
            <person name="Shang Y."/>
            <person name="Xiao G."/>
            <person name="Zheng P."/>
            <person name="Cen K."/>
            <person name="Zhan S."/>
            <person name="Wang C."/>
        </authorList>
    </citation>
    <scope>NUCLEOTIDE SEQUENCE [LARGE SCALE GENOMIC DNA]</scope>
    <source>
        <strain evidence="9 10">RCEF 3172</strain>
    </source>
</reference>
<evidence type="ECO:0000256" key="5">
    <source>
        <dbReference type="ARBA" id="ARBA00023242"/>
    </source>
</evidence>
<evidence type="ECO:0000256" key="7">
    <source>
        <dbReference type="SAM" id="Coils"/>
    </source>
</evidence>
<proteinExistence type="inferred from homology"/>
<dbReference type="InterPro" id="IPR029058">
    <property type="entry name" value="AB_hydrolase_fold"/>
</dbReference>
<evidence type="ECO:0000256" key="8">
    <source>
        <dbReference type="SAM" id="MobiDB-lite"/>
    </source>
</evidence>
<evidence type="ECO:0000256" key="3">
    <source>
        <dbReference type="ARBA" id="ARBA00022989"/>
    </source>
</evidence>
<dbReference type="Proteomes" id="UP000076863">
    <property type="component" value="Unassembled WGS sequence"/>
</dbReference>
<feature type="region of interest" description="Disordered" evidence="8">
    <location>
        <begin position="485"/>
        <end position="635"/>
    </location>
</feature>
<feature type="compositionally biased region" description="Low complexity" evidence="8">
    <location>
        <begin position="614"/>
        <end position="624"/>
    </location>
</feature>
<evidence type="ECO:0000256" key="2">
    <source>
        <dbReference type="ARBA" id="ARBA00022692"/>
    </source>
</evidence>
<evidence type="ECO:0008006" key="11">
    <source>
        <dbReference type="Google" id="ProtNLM"/>
    </source>
</evidence>
<keyword evidence="5" id="KW-0539">Nucleus</keyword>
<evidence type="ECO:0000256" key="1">
    <source>
        <dbReference type="ARBA" id="ARBA00007387"/>
    </source>
</evidence>
<protein>
    <recommendedName>
        <fullName evidence="11">Indole-diterpene biosynthesis protein PaxU</fullName>
    </recommendedName>
</protein>
<feature type="compositionally biased region" description="Basic residues" evidence="8">
    <location>
        <begin position="625"/>
        <end position="635"/>
    </location>
</feature>
<keyword evidence="2" id="KW-0812">Transmembrane</keyword>
<organism evidence="9 10">
    <name type="scientific">Beauveria brongniartii RCEF 3172</name>
    <dbReference type="NCBI Taxonomy" id="1081107"/>
    <lineage>
        <taxon>Eukaryota</taxon>
        <taxon>Fungi</taxon>
        <taxon>Dikarya</taxon>
        <taxon>Ascomycota</taxon>
        <taxon>Pezizomycotina</taxon>
        <taxon>Sordariomycetes</taxon>
        <taxon>Hypocreomycetidae</taxon>
        <taxon>Hypocreales</taxon>
        <taxon>Cordycipitaceae</taxon>
        <taxon>Beauveria</taxon>
        <taxon>Beauveria brongniartii</taxon>
    </lineage>
</organism>
<feature type="compositionally biased region" description="Basic and acidic residues" evidence="8">
    <location>
        <begin position="592"/>
        <end position="610"/>
    </location>
</feature>
<comment type="similarity">
    <text evidence="1">Belongs to the TMEM53 family.</text>
</comment>
<name>A0A167IIE4_9HYPO</name>
<keyword evidence="4" id="KW-0472">Membrane</keyword>
<dbReference type="InterPro" id="IPR008547">
    <property type="entry name" value="DUF829_TMEM53"/>
</dbReference>
<dbReference type="SUPFAM" id="SSF53474">
    <property type="entry name" value="alpha/beta-Hydrolases"/>
    <property type="match status" value="1"/>
</dbReference>